<gene>
    <name evidence="5" type="ORF">TRFO_08657</name>
</gene>
<dbReference type="SUPFAM" id="SSF46689">
    <property type="entry name" value="Homeodomain-like"/>
    <property type="match status" value="1"/>
</dbReference>
<dbReference type="AlphaFoldDB" id="A0A1J4JIS6"/>
<dbReference type="Pfam" id="PF05920">
    <property type="entry name" value="Homeobox_KN"/>
    <property type="match status" value="1"/>
</dbReference>
<evidence type="ECO:0000259" key="4">
    <source>
        <dbReference type="Pfam" id="PF05920"/>
    </source>
</evidence>
<keyword evidence="3" id="KW-0539">Nucleus</keyword>
<name>A0A1J4JIS6_9EUKA</name>
<feature type="domain" description="KN homeodomain" evidence="4">
    <location>
        <begin position="66"/>
        <end position="97"/>
    </location>
</feature>
<dbReference type="GO" id="GO:0006355">
    <property type="term" value="P:regulation of DNA-templated transcription"/>
    <property type="evidence" value="ECO:0007669"/>
    <property type="project" value="InterPro"/>
</dbReference>
<dbReference type="GO" id="GO:0003677">
    <property type="term" value="F:DNA binding"/>
    <property type="evidence" value="ECO:0007669"/>
    <property type="project" value="UniProtKB-KW"/>
</dbReference>
<sequence>METNVHLCPIKYMAFYTSIDKMDPNSNHYLHSTLEVQKFLDGLTEKHKNPICEKLAPYLLAVIDDSYPAVDNINEIMEKTGLSARQIRDYFRNQRKRYFAKISGLIDDDKSIIEHKLEFLYQYIDKIIDEYVGKGKTCQSGDQTNWVDEYKGFDDNRNEPNETMRGFEEADECPLNDTIIFQKTPYQII</sequence>
<dbReference type="InterPro" id="IPR008422">
    <property type="entry name" value="KN_HD"/>
</dbReference>
<comment type="caution">
    <text evidence="5">The sequence shown here is derived from an EMBL/GenBank/DDBJ whole genome shotgun (WGS) entry which is preliminary data.</text>
</comment>
<dbReference type="CDD" id="cd00086">
    <property type="entry name" value="homeodomain"/>
    <property type="match status" value="1"/>
</dbReference>
<dbReference type="RefSeq" id="XP_068352217.1">
    <property type="nucleotide sequence ID" value="XM_068494425.1"/>
</dbReference>
<protein>
    <recommendedName>
        <fullName evidence="4">KN homeodomain domain-containing protein</fullName>
    </recommendedName>
</protein>
<accession>A0A1J4JIS6</accession>
<keyword evidence="1" id="KW-0238">DNA-binding</keyword>
<dbReference type="Proteomes" id="UP000179807">
    <property type="component" value="Unassembled WGS sequence"/>
</dbReference>
<dbReference type="InterPro" id="IPR001356">
    <property type="entry name" value="HD"/>
</dbReference>
<evidence type="ECO:0000256" key="3">
    <source>
        <dbReference type="ARBA" id="ARBA00023242"/>
    </source>
</evidence>
<evidence type="ECO:0000256" key="1">
    <source>
        <dbReference type="ARBA" id="ARBA00023125"/>
    </source>
</evidence>
<proteinExistence type="predicted"/>
<dbReference type="InterPro" id="IPR009057">
    <property type="entry name" value="Homeodomain-like_sf"/>
</dbReference>
<dbReference type="GeneID" id="94829129"/>
<evidence type="ECO:0000313" key="5">
    <source>
        <dbReference type="EMBL" id="OHS99080.1"/>
    </source>
</evidence>
<dbReference type="VEuPathDB" id="TrichDB:TRFO_08657"/>
<evidence type="ECO:0000313" key="6">
    <source>
        <dbReference type="Proteomes" id="UP000179807"/>
    </source>
</evidence>
<reference evidence="5" key="1">
    <citation type="submission" date="2016-10" db="EMBL/GenBank/DDBJ databases">
        <authorList>
            <person name="Benchimol M."/>
            <person name="Almeida L.G."/>
            <person name="Vasconcelos A.T."/>
            <person name="Perreira-Neves A."/>
            <person name="Rosa I.A."/>
            <person name="Tasca T."/>
            <person name="Bogo M.R."/>
            <person name="de Souza W."/>
        </authorList>
    </citation>
    <scope>NUCLEOTIDE SEQUENCE [LARGE SCALE GENOMIC DNA]</scope>
    <source>
        <strain evidence="5">K</strain>
    </source>
</reference>
<keyword evidence="2" id="KW-0371">Homeobox</keyword>
<dbReference type="EMBL" id="MLAK01001026">
    <property type="protein sequence ID" value="OHS99080.1"/>
    <property type="molecule type" value="Genomic_DNA"/>
</dbReference>
<keyword evidence="6" id="KW-1185">Reference proteome</keyword>
<organism evidence="5 6">
    <name type="scientific">Tritrichomonas foetus</name>
    <dbReference type="NCBI Taxonomy" id="1144522"/>
    <lineage>
        <taxon>Eukaryota</taxon>
        <taxon>Metamonada</taxon>
        <taxon>Parabasalia</taxon>
        <taxon>Tritrichomonadida</taxon>
        <taxon>Tritrichomonadidae</taxon>
        <taxon>Tritrichomonas</taxon>
    </lineage>
</organism>
<dbReference type="Gene3D" id="1.10.10.60">
    <property type="entry name" value="Homeodomain-like"/>
    <property type="match status" value="1"/>
</dbReference>
<evidence type="ECO:0000256" key="2">
    <source>
        <dbReference type="ARBA" id="ARBA00023155"/>
    </source>
</evidence>